<evidence type="ECO:0000313" key="1">
    <source>
        <dbReference type="EMBL" id="OAP37900.1"/>
    </source>
</evidence>
<protein>
    <recommendedName>
        <fullName evidence="3">DUF1127 domain-containing protein</fullName>
    </recommendedName>
</protein>
<sequence>MHEAQLLVVDTLGATVDDLCRKFGVWRTARALLLAVWRQRQMTNQVSHLSNRMRRDIGLPENEDRLLEGRFPLWDIRH</sequence>
<keyword evidence="2" id="KW-1185">Reference proteome</keyword>
<dbReference type="AlphaFoldDB" id="A0A178XRK1"/>
<organism evidence="1 2">
    <name type="scientific">Sinorhizobium glycinis</name>
    <dbReference type="NCBI Taxonomy" id="1472378"/>
    <lineage>
        <taxon>Bacteria</taxon>
        <taxon>Pseudomonadati</taxon>
        <taxon>Pseudomonadota</taxon>
        <taxon>Alphaproteobacteria</taxon>
        <taxon>Hyphomicrobiales</taxon>
        <taxon>Rhizobiaceae</taxon>
        <taxon>Sinorhizobium/Ensifer group</taxon>
        <taxon>Sinorhizobium</taxon>
    </lineage>
</organism>
<name>A0A178XRK1_9HYPH</name>
<dbReference type="Proteomes" id="UP000094025">
    <property type="component" value="Unassembled WGS sequence"/>
</dbReference>
<dbReference type="RefSeq" id="WP_064243428.1">
    <property type="nucleotide sequence ID" value="NZ_LPUX01000062.1"/>
</dbReference>
<evidence type="ECO:0008006" key="3">
    <source>
        <dbReference type="Google" id="ProtNLM"/>
    </source>
</evidence>
<comment type="caution">
    <text evidence="1">The sequence shown here is derived from an EMBL/GenBank/DDBJ whole genome shotgun (WGS) entry which is preliminary data.</text>
</comment>
<gene>
    <name evidence="1" type="ORF">AU381_14150</name>
</gene>
<evidence type="ECO:0000313" key="2">
    <source>
        <dbReference type="Proteomes" id="UP000094025"/>
    </source>
</evidence>
<dbReference type="EMBL" id="LPUX01000062">
    <property type="protein sequence ID" value="OAP37900.1"/>
    <property type="molecule type" value="Genomic_DNA"/>
</dbReference>
<reference evidence="1 2" key="1">
    <citation type="journal article" date="2016" name="Int. J. Syst. Evol. Microbiol.">
        <title>Ensifer glycinis sp. nov., an novel rhizobial species associated with Glycine spp.</title>
        <authorList>
            <person name="Yan H."/>
            <person name="Yan J."/>
            <person name="Sui X.H."/>
            <person name="Wang E.T."/>
            <person name="Chen W.X."/>
            <person name="Zhang X.X."/>
            <person name="Chen W.F."/>
        </authorList>
    </citation>
    <scope>NUCLEOTIDE SEQUENCE [LARGE SCALE GENOMIC DNA]</scope>
    <source>
        <strain evidence="1 2">CCBAU 23380</strain>
    </source>
</reference>
<proteinExistence type="predicted"/>
<dbReference type="OrthoDB" id="8420205at2"/>
<accession>A0A178XRK1</accession>